<accession>A0A5B8XJP5</accession>
<sequence length="365" mass="41254">MTKRDILITGYPSFLARRLLDTILEREKDITIRLLARRDHVDDAARRIEELERPDVDIQLLSGDVVSMDLGLSGAEYLDIVEHVTDIYHIASIWYLGVDKQTIHEVNVDGARNVIDAAMEMKNLRRLNHFSTAFVAGDRTGVIMEDELDEGQTFRNAYESTKFEAEKLMRNAMRHIPISVFRPSIIVGDSRNGEIEKMAGPYYIMNAIVLMPPNMPILMPGKGDKPLNMVPVDYVCNAMHSISMADDTASKTFHIADPNPLSARKVFDIVAHSVGRAAPVGRFPYKIAKMVMKFPYLEKMTRSPRQFMDDFNQLTIYNAINTSKALKGLDTCPPFTSYVDHLVQFIKTSDNPLDIEMPDADELLG</sequence>
<evidence type="ECO:0000259" key="1">
    <source>
        <dbReference type="Pfam" id="PF07993"/>
    </source>
</evidence>
<reference evidence="2 3" key="1">
    <citation type="submission" date="2019-08" db="EMBL/GenBank/DDBJ databases">
        <authorList>
            <person name="Liang Q."/>
        </authorList>
    </citation>
    <scope>NUCLEOTIDE SEQUENCE [LARGE SCALE GENOMIC DNA]</scope>
    <source>
        <strain evidence="2 3">V1718</strain>
    </source>
</reference>
<dbReference type="InterPro" id="IPR036291">
    <property type="entry name" value="NAD(P)-bd_dom_sf"/>
</dbReference>
<dbReference type="InterPro" id="IPR026055">
    <property type="entry name" value="FAR"/>
</dbReference>
<keyword evidence="3" id="KW-1185">Reference proteome</keyword>
<dbReference type="KEGG" id="bbae:FRD01_00390"/>
<dbReference type="AlphaFoldDB" id="A0A5B8XJP5"/>
<dbReference type="Pfam" id="PF07993">
    <property type="entry name" value="NAD_binding_4"/>
    <property type="match status" value="1"/>
</dbReference>
<dbReference type="SUPFAM" id="SSF51735">
    <property type="entry name" value="NAD(P)-binding Rossmann-fold domains"/>
    <property type="match status" value="1"/>
</dbReference>
<dbReference type="RefSeq" id="WP_146956587.1">
    <property type="nucleotide sequence ID" value="NZ_CP042467.1"/>
</dbReference>
<dbReference type="EMBL" id="CP042467">
    <property type="protein sequence ID" value="QED25744.1"/>
    <property type="molecule type" value="Genomic_DNA"/>
</dbReference>
<dbReference type="GO" id="GO:0035336">
    <property type="term" value="P:long-chain fatty-acyl-CoA metabolic process"/>
    <property type="evidence" value="ECO:0007669"/>
    <property type="project" value="TreeGrafter"/>
</dbReference>
<dbReference type="PANTHER" id="PTHR11011:SF45">
    <property type="entry name" value="FATTY ACYL-COA REDUCTASE CG8306-RELATED"/>
    <property type="match status" value="1"/>
</dbReference>
<dbReference type="OrthoDB" id="9810734at2"/>
<dbReference type="PANTHER" id="PTHR11011">
    <property type="entry name" value="MALE STERILITY PROTEIN 2-RELATED"/>
    <property type="match status" value="1"/>
</dbReference>
<dbReference type="GO" id="GO:0080019">
    <property type="term" value="F:alcohol-forming very long-chain fatty acyl-CoA reductase activity"/>
    <property type="evidence" value="ECO:0007669"/>
    <property type="project" value="InterPro"/>
</dbReference>
<feature type="domain" description="Thioester reductase (TE)" evidence="1">
    <location>
        <begin position="8"/>
        <end position="239"/>
    </location>
</feature>
<name>A0A5B8XJP5_9DELT</name>
<gene>
    <name evidence="2" type="ORF">FRD01_00390</name>
</gene>
<dbReference type="Proteomes" id="UP000321595">
    <property type="component" value="Chromosome"/>
</dbReference>
<dbReference type="CDD" id="cd05263">
    <property type="entry name" value="MupV_like_SDR_e"/>
    <property type="match status" value="1"/>
</dbReference>
<evidence type="ECO:0000313" key="3">
    <source>
        <dbReference type="Proteomes" id="UP000321595"/>
    </source>
</evidence>
<dbReference type="Gene3D" id="3.40.50.720">
    <property type="entry name" value="NAD(P)-binding Rossmann-like Domain"/>
    <property type="match status" value="1"/>
</dbReference>
<dbReference type="InterPro" id="IPR013120">
    <property type="entry name" value="FAR_NAD-bd"/>
</dbReference>
<evidence type="ECO:0000313" key="2">
    <source>
        <dbReference type="EMBL" id="QED25744.1"/>
    </source>
</evidence>
<organism evidence="2 3">
    <name type="scientific">Microvenator marinus</name>
    <dbReference type="NCBI Taxonomy" id="2600177"/>
    <lineage>
        <taxon>Bacteria</taxon>
        <taxon>Deltaproteobacteria</taxon>
        <taxon>Bradymonadales</taxon>
        <taxon>Microvenatoraceae</taxon>
        <taxon>Microvenator</taxon>
    </lineage>
</organism>
<proteinExistence type="predicted"/>
<protein>
    <submittedName>
        <fullName evidence="2">SDR family oxidoreductase</fullName>
    </submittedName>
</protein>